<dbReference type="HOGENOM" id="CLU_048204_0_0_1"/>
<evidence type="ECO:0000259" key="1">
    <source>
        <dbReference type="Pfam" id="PF07000"/>
    </source>
</evidence>
<dbReference type="PANTHER" id="PTHR13379:SF0">
    <property type="entry name" value="UPF0415 PROTEIN C7ORF25"/>
    <property type="match status" value="1"/>
</dbReference>
<dbReference type="OrthoDB" id="441890at2759"/>
<dbReference type="InterPro" id="IPR010733">
    <property type="entry name" value="DUF1308"/>
</dbReference>
<organism evidence="3">
    <name type="scientific">Selaginella moellendorffii</name>
    <name type="common">Spikemoss</name>
    <dbReference type="NCBI Taxonomy" id="88036"/>
    <lineage>
        <taxon>Eukaryota</taxon>
        <taxon>Viridiplantae</taxon>
        <taxon>Streptophyta</taxon>
        <taxon>Embryophyta</taxon>
        <taxon>Tracheophyta</taxon>
        <taxon>Lycopodiopsida</taxon>
        <taxon>Selaginellales</taxon>
        <taxon>Selaginellaceae</taxon>
        <taxon>Selaginella</taxon>
    </lineage>
</organism>
<dbReference type="Proteomes" id="UP000001514">
    <property type="component" value="Unassembled WGS sequence"/>
</dbReference>
<dbReference type="eggNOG" id="KOG4529">
    <property type="taxonomic scope" value="Eukaryota"/>
</dbReference>
<evidence type="ECO:0000313" key="3">
    <source>
        <dbReference type="Proteomes" id="UP000001514"/>
    </source>
</evidence>
<dbReference type="FunCoup" id="D8S7V9">
    <property type="interactions" value="2180"/>
</dbReference>
<dbReference type="EMBL" id="GL377606">
    <property type="protein sequence ID" value="EFJ19308.1"/>
    <property type="molecule type" value="Genomic_DNA"/>
</dbReference>
<reference evidence="2 3" key="1">
    <citation type="journal article" date="2011" name="Science">
        <title>The Selaginella genome identifies genetic changes associated with the evolution of vascular plants.</title>
        <authorList>
            <person name="Banks J.A."/>
            <person name="Nishiyama T."/>
            <person name="Hasebe M."/>
            <person name="Bowman J.L."/>
            <person name="Gribskov M."/>
            <person name="dePamphilis C."/>
            <person name="Albert V.A."/>
            <person name="Aono N."/>
            <person name="Aoyama T."/>
            <person name="Ambrose B.A."/>
            <person name="Ashton N.W."/>
            <person name="Axtell M.J."/>
            <person name="Barker E."/>
            <person name="Barker M.S."/>
            <person name="Bennetzen J.L."/>
            <person name="Bonawitz N.D."/>
            <person name="Chapple C."/>
            <person name="Cheng C."/>
            <person name="Correa L.G."/>
            <person name="Dacre M."/>
            <person name="DeBarry J."/>
            <person name="Dreyer I."/>
            <person name="Elias M."/>
            <person name="Engstrom E.M."/>
            <person name="Estelle M."/>
            <person name="Feng L."/>
            <person name="Finet C."/>
            <person name="Floyd S.K."/>
            <person name="Frommer W.B."/>
            <person name="Fujita T."/>
            <person name="Gramzow L."/>
            <person name="Gutensohn M."/>
            <person name="Harholt J."/>
            <person name="Hattori M."/>
            <person name="Heyl A."/>
            <person name="Hirai T."/>
            <person name="Hiwatashi Y."/>
            <person name="Ishikawa M."/>
            <person name="Iwata M."/>
            <person name="Karol K.G."/>
            <person name="Koehler B."/>
            <person name="Kolukisaoglu U."/>
            <person name="Kubo M."/>
            <person name="Kurata T."/>
            <person name="Lalonde S."/>
            <person name="Li K."/>
            <person name="Li Y."/>
            <person name="Litt A."/>
            <person name="Lyons E."/>
            <person name="Manning G."/>
            <person name="Maruyama T."/>
            <person name="Michael T.P."/>
            <person name="Mikami K."/>
            <person name="Miyazaki S."/>
            <person name="Morinaga S."/>
            <person name="Murata T."/>
            <person name="Mueller-Roeber B."/>
            <person name="Nelson D.R."/>
            <person name="Obara M."/>
            <person name="Oguri Y."/>
            <person name="Olmstead R.G."/>
            <person name="Onodera N."/>
            <person name="Petersen B.L."/>
            <person name="Pils B."/>
            <person name="Prigge M."/>
            <person name="Rensing S.A."/>
            <person name="Riano-Pachon D.M."/>
            <person name="Roberts A.W."/>
            <person name="Sato Y."/>
            <person name="Scheller H.V."/>
            <person name="Schulz B."/>
            <person name="Schulz C."/>
            <person name="Shakirov E.V."/>
            <person name="Shibagaki N."/>
            <person name="Shinohara N."/>
            <person name="Shippen D.E."/>
            <person name="Soerensen I."/>
            <person name="Sotooka R."/>
            <person name="Sugimoto N."/>
            <person name="Sugita M."/>
            <person name="Sumikawa N."/>
            <person name="Tanurdzic M."/>
            <person name="Theissen G."/>
            <person name="Ulvskov P."/>
            <person name="Wakazuki S."/>
            <person name="Weng J.K."/>
            <person name="Willats W.W."/>
            <person name="Wipf D."/>
            <person name="Wolf P.G."/>
            <person name="Yang L."/>
            <person name="Zimmer A.D."/>
            <person name="Zhu Q."/>
            <person name="Mitros T."/>
            <person name="Hellsten U."/>
            <person name="Loque D."/>
            <person name="Otillar R."/>
            <person name="Salamov A."/>
            <person name="Schmutz J."/>
            <person name="Shapiro H."/>
            <person name="Lindquist E."/>
            <person name="Lucas S."/>
            <person name="Rokhsar D."/>
            <person name="Grigoriev I.V."/>
        </authorList>
    </citation>
    <scope>NUCLEOTIDE SEQUENCE [LARGE SCALE GENOMIC DNA]</scope>
</reference>
<dbReference type="InParanoid" id="D8S7V9"/>
<dbReference type="STRING" id="88036.D8S7V9"/>
<dbReference type="AlphaFoldDB" id="D8S7V9"/>
<keyword evidence="3" id="KW-1185">Reference proteome</keyword>
<feature type="non-terminal residue" evidence="2">
    <location>
        <position position="1"/>
    </location>
</feature>
<protein>
    <recommendedName>
        <fullName evidence="1">DUF1308 domain-containing protein</fullName>
    </recommendedName>
</protein>
<dbReference type="Pfam" id="PF07000">
    <property type="entry name" value="DUF1308"/>
    <property type="match status" value="1"/>
</dbReference>
<dbReference type="Gramene" id="EFJ19308">
    <property type="protein sequence ID" value="EFJ19308"/>
    <property type="gene ID" value="SELMODRAFT_110942"/>
</dbReference>
<proteinExistence type="predicted"/>
<evidence type="ECO:0000313" key="2">
    <source>
        <dbReference type="EMBL" id="EFJ19308.1"/>
    </source>
</evidence>
<feature type="domain" description="DUF1308" evidence="1">
    <location>
        <begin position="215"/>
        <end position="383"/>
    </location>
</feature>
<gene>
    <name evidence="2" type="ORF">SELMODRAFT_110942</name>
</gene>
<dbReference type="PANTHER" id="PTHR13379">
    <property type="entry name" value="UNCHARACTERIZED DUF1308"/>
    <property type="match status" value="1"/>
</dbReference>
<sequence>SSNFGHFEALIQVLQHPYVSGICGVNKSFLGSPSSRAHVDLVGMYDGKPAWMVVSDRNPKHVSWPELRSRAEILVQAAVANPVTRPDFLIFYFARGVERGVAESFKSEFSEYQIEVDDLHKFSEVEAGEWLLVDEDQEEESLSSSWISLPVKAAVMYRLKVAPAIVFEGEVINANEYTESIVGIVEHGLEESGFYRILKDVSRDWGGRSERVELVNLDTTALIGLVCGISNGVASSLAWCSVKQLQKKYSSFGHFFKTQALLELERPFLREVAMIFRERQPMVSQFAWKEFDSIVSVIGGPDEQRRAAALHDCLKPFIVPDNPSERVMALPQTGRIHGKHKIVFGTGDSSQAPTLTSNISFVRAAIAKGMALGFIEHRPLALTRD</sequence>
<dbReference type="KEGG" id="smo:SELMODRAFT_110942"/>
<dbReference type="OMA" id="ITNSVHV"/>
<name>D8S7V9_SELML</name>
<accession>D8S7V9</accession>